<dbReference type="STRING" id="1144750.SAMN05443431_102278"/>
<sequence>MRKRLRLNYKIIFYFFGLLLVFNGGFILLSALVSLIYEDGVTLNLFLSGFGVLLFGLLGMFNHRDHNKELNKREGYIVVSFGWIVMSLSGAIPYLATGAIPSFTNAFFETMSGFTTTGASILNDIEIVPKGVLFWRSLTHWIGGMGIIVLAVAILPLLGIGGMQLFAAEAPGPSADKLHPRITDTAKRLWLIYFGYTAAETILLKVAGMSFFDAVNHSMCTLSTGGFSTKNASVAYWNNKPIIQYIIIFFMFLAGSNFVLSYFAFKGKVQKVIQDEEFKLYFMFVAIFTIVSALIIYFRADLSLSSIDHPMVWGRGESAFRHALFQVISVITTTGFVTADYTLWTPFLVVLFFGLMFLGGSAGSTAGGVKVVRHMVLIKNGFLEFKRTLHPNAIVPVRYNKRAISKEIVFNILGFFILYMISFIIGALGFSMMGINFESSIGIAASSLGNVGPALGQFGPVNNYASLPAIGKWWSAFLMLIGRLELFTVLILLTPFFWRNR</sequence>
<name>A0A1I3L803_9FLAO</name>
<evidence type="ECO:0000313" key="14">
    <source>
        <dbReference type="EMBL" id="SFI80861.1"/>
    </source>
</evidence>
<feature type="binding site" evidence="12">
    <location>
        <position position="451"/>
    </location>
    <ligand>
        <name>K(+)</name>
        <dbReference type="ChEBI" id="CHEBI:29103"/>
    </ligand>
</feature>
<keyword evidence="15" id="KW-1185">Reference proteome</keyword>
<feature type="binding site" evidence="12">
    <location>
        <position position="116"/>
    </location>
    <ligand>
        <name>K(+)</name>
        <dbReference type="ChEBI" id="CHEBI:29103"/>
    </ligand>
</feature>
<feature type="transmembrane region" description="Helical" evidence="13">
    <location>
        <begin position="242"/>
        <end position="265"/>
    </location>
</feature>
<feature type="binding site" evidence="12">
    <location>
        <position position="334"/>
    </location>
    <ligand>
        <name>K(+)</name>
        <dbReference type="ChEBI" id="CHEBI:29103"/>
    </ligand>
</feature>
<dbReference type="PANTHER" id="PTHR32024:SF2">
    <property type="entry name" value="TRK SYSTEM POTASSIUM UPTAKE PROTEIN TRKG-RELATED"/>
    <property type="match status" value="1"/>
</dbReference>
<gene>
    <name evidence="14" type="ORF">SAMN05443431_102278</name>
</gene>
<feature type="transmembrane region" description="Helical" evidence="13">
    <location>
        <begin position="408"/>
        <end position="430"/>
    </location>
</feature>
<dbReference type="GO" id="GO:0046872">
    <property type="term" value="F:metal ion binding"/>
    <property type="evidence" value="ECO:0007669"/>
    <property type="project" value="UniProtKB-KW"/>
</dbReference>
<feature type="transmembrane region" description="Helical" evidence="13">
    <location>
        <begin position="12"/>
        <end position="37"/>
    </location>
</feature>
<protein>
    <submittedName>
        <fullName evidence="14">Trk system potassium uptake protein TrkH</fullName>
    </submittedName>
</protein>
<keyword evidence="4" id="KW-1003">Cell membrane</keyword>
<feature type="transmembrane region" description="Helical" evidence="13">
    <location>
        <begin position="43"/>
        <end position="63"/>
    </location>
</feature>
<evidence type="ECO:0000256" key="13">
    <source>
        <dbReference type="SAM" id="Phobius"/>
    </source>
</evidence>
<evidence type="ECO:0000256" key="10">
    <source>
        <dbReference type="ARBA" id="ARBA00023065"/>
    </source>
</evidence>
<evidence type="ECO:0000256" key="9">
    <source>
        <dbReference type="ARBA" id="ARBA00022989"/>
    </source>
</evidence>
<evidence type="ECO:0000313" key="15">
    <source>
        <dbReference type="Proteomes" id="UP000199559"/>
    </source>
</evidence>
<feature type="transmembrane region" description="Helical" evidence="13">
    <location>
        <begin position="347"/>
        <end position="369"/>
    </location>
</feature>
<dbReference type="GO" id="GO:0015379">
    <property type="term" value="F:potassium:chloride symporter activity"/>
    <property type="evidence" value="ECO:0007669"/>
    <property type="project" value="InterPro"/>
</dbReference>
<dbReference type="InterPro" id="IPR004772">
    <property type="entry name" value="TrkH"/>
</dbReference>
<evidence type="ECO:0000256" key="3">
    <source>
        <dbReference type="ARBA" id="ARBA00022448"/>
    </source>
</evidence>
<keyword evidence="7 13" id="KW-0812">Transmembrane</keyword>
<reference evidence="15" key="1">
    <citation type="submission" date="2016-10" db="EMBL/GenBank/DDBJ databases">
        <authorList>
            <person name="Varghese N."/>
            <person name="Submissions S."/>
        </authorList>
    </citation>
    <scope>NUCLEOTIDE SEQUENCE [LARGE SCALE GENOMIC DNA]</scope>
    <source>
        <strain evidence="15">DSM 28881</strain>
    </source>
</reference>
<dbReference type="RefSeq" id="WP_090837855.1">
    <property type="nucleotide sequence ID" value="NZ_FORM01000002.1"/>
</dbReference>
<feature type="transmembrane region" description="Helical" evidence="13">
    <location>
        <begin position="473"/>
        <end position="498"/>
    </location>
</feature>
<evidence type="ECO:0000256" key="4">
    <source>
        <dbReference type="ARBA" id="ARBA00022475"/>
    </source>
</evidence>
<keyword evidence="10" id="KW-0406">Ion transport</keyword>
<dbReference type="AlphaFoldDB" id="A0A1I3L803"/>
<dbReference type="PIRSF" id="PIRSF006247">
    <property type="entry name" value="TrkH"/>
    <property type="match status" value="1"/>
</dbReference>
<feature type="transmembrane region" description="Helical" evidence="13">
    <location>
        <begin position="189"/>
        <end position="212"/>
    </location>
</feature>
<keyword evidence="3" id="KW-0813">Transport</keyword>
<evidence type="ECO:0000256" key="11">
    <source>
        <dbReference type="ARBA" id="ARBA00023136"/>
    </source>
</evidence>
<proteinExistence type="inferred from homology"/>
<evidence type="ECO:0000256" key="7">
    <source>
        <dbReference type="ARBA" id="ARBA00022692"/>
    </source>
</evidence>
<dbReference type="InterPro" id="IPR003445">
    <property type="entry name" value="Cat_transpt"/>
</dbReference>
<feature type="transmembrane region" description="Helical" evidence="13">
    <location>
        <begin position="280"/>
        <end position="300"/>
    </location>
</feature>
<dbReference type="PANTHER" id="PTHR32024">
    <property type="entry name" value="TRK SYSTEM POTASSIUM UPTAKE PROTEIN TRKG-RELATED"/>
    <property type="match status" value="1"/>
</dbReference>
<evidence type="ECO:0000256" key="5">
    <source>
        <dbReference type="ARBA" id="ARBA00022519"/>
    </source>
</evidence>
<feature type="transmembrane region" description="Helical" evidence="13">
    <location>
        <begin position="75"/>
        <end position="96"/>
    </location>
</feature>
<feature type="binding site" evidence="12">
    <location>
        <position position="333"/>
    </location>
    <ligand>
        <name>K(+)</name>
        <dbReference type="ChEBI" id="CHEBI:29103"/>
    </ligand>
</feature>
<dbReference type="Proteomes" id="UP000199559">
    <property type="component" value="Unassembled WGS sequence"/>
</dbReference>
<keyword evidence="12" id="KW-0479">Metal-binding</keyword>
<evidence type="ECO:0000256" key="8">
    <source>
        <dbReference type="ARBA" id="ARBA00022958"/>
    </source>
</evidence>
<feature type="binding site" evidence="12">
    <location>
        <position position="225"/>
    </location>
    <ligand>
        <name>K(+)</name>
        <dbReference type="ChEBI" id="CHEBI:29103"/>
    </ligand>
</feature>
<feature type="transmembrane region" description="Helical" evidence="13">
    <location>
        <begin position="141"/>
        <end position="168"/>
    </location>
</feature>
<accession>A0A1I3L803</accession>
<keyword evidence="6" id="KW-0633">Potassium transport</keyword>
<keyword evidence="9 13" id="KW-1133">Transmembrane helix</keyword>
<comment type="subcellular location">
    <subcellularLocation>
        <location evidence="1">Cell inner membrane</location>
        <topology evidence="1">Multi-pass membrane protein</topology>
    </subcellularLocation>
</comment>
<evidence type="ECO:0000256" key="1">
    <source>
        <dbReference type="ARBA" id="ARBA00004429"/>
    </source>
</evidence>
<dbReference type="GO" id="GO:0005886">
    <property type="term" value="C:plasma membrane"/>
    <property type="evidence" value="ECO:0007669"/>
    <property type="project" value="UniProtKB-SubCell"/>
</dbReference>
<organism evidence="14 15">
    <name type="scientific">Olleya namhaensis</name>
    <dbReference type="NCBI Taxonomy" id="1144750"/>
    <lineage>
        <taxon>Bacteria</taxon>
        <taxon>Pseudomonadati</taxon>
        <taxon>Bacteroidota</taxon>
        <taxon>Flavobacteriia</taxon>
        <taxon>Flavobacteriales</taxon>
        <taxon>Flavobacteriaceae</taxon>
    </lineage>
</organism>
<evidence type="ECO:0000256" key="2">
    <source>
        <dbReference type="ARBA" id="ARBA00009137"/>
    </source>
</evidence>
<keyword evidence="8 12" id="KW-0630">Potassium</keyword>
<feature type="binding site" evidence="12">
    <location>
        <position position="117"/>
    </location>
    <ligand>
        <name>K(+)</name>
        <dbReference type="ChEBI" id="CHEBI:29103"/>
    </ligand>
</feature>
<keyword evidence="11 13" id="KW-0472">Membrane</keyword>
<feature type="binding site" evidence="12">
    <location>
        <position position="450"/>
    </location>
    <ligand>
        <name>K(+)</name>
        <dbReference type="ChEBI" id="CHEBI:29103"/>
    </ligand>
</feature>
<evidence type="ECO:0000256" key="12">
    <source>
        <dbReference type="PIRSR" id="PIRSR006247-1"/>
    </source>
</evidence>
<dbReference type="Pfam" id="PF02386">
    <property type="entry name" value="TrkH"/>
    <property type="match status" value="1"/>
</dbReference>
<comment type="similarity">
    <text evidence="2">Belongs to the TrkH potassium transport family.</text>
</comment>
<dbReference type="EMBL" id="FORM01000002">
    <property type="protein sequence ID" value="SFI80861.1"/>
    <property type="molecule type" value="Genomic_DNA"/>
</dbReference>
<evidence type="ECO:0000256" key="6">
    <source>
        <dbReference type="ARBA" id="ARBA00022538"/>
    </source>
</evidence>
<keyword evidence="5" id="KW-0997">Cell inner membrane</keyword>